<dbReference type="PROSITE" id="PS51272">
    <property type="entry name" value="SLH"/>
    <property type="match status" value="3"/>
</dbReference>
<dbReference type="InterPro" id="IPR049804">
    <property type="entry name" value="Choice_anch_L"/>
</dbReference>
<dbReference type="NCBIfam" id="NF038133">
    <property type="entry name" value="choice_anch_L"/>
    <property type="match status" value="1"/>
</dbReference>
<evidence type="ECO:0000313" key="4">
    <source>
        <dbReference type="Proteomes" id="UP000596857"/>
    </source>
</evidence>
<organism evidence="3 4">
    <name type="scientific">Paenibacillus phytohabitans</name>
    <dbReference type="NCBI Taxonomy" id="2654978"/>
    <lineage>
        <taxon>Bacteria</taxon>
        <taxon>Bacillati</taxon>
        <taxon>Bacillota</taxon>
        <taxon>Bacilli</taxon>
        <taxon>Bacillales</taxon>
        <taxon>Paenibacillaceae</taxon>
        <taxon>Paenibacillus</taxon>
    </lineage>
</organism>
<name>A0ABX1YG20_9BACL</name>
<evidence type="ECO:0000256" key="1">
    <source>
        <dbReference type="SAM" id="MobiDB-lite"/>
    </source>
</evidence>
<keyword evidence="4" id="KW-1185">Reference proteome</keyword>
<feature type="compositionally biased region" description="Low complexity" evidence="1">
    <location>
        <begin position="237"/>
        <end position="262"/>
    </location>
</feature>
<comment type="caution">
    <text evidence="3">The sequence shown here is derived from an EMBL/GenBank/DDBJ whole genome shotgun (WGS) entry which is preliminary data.</text>
</comment>
<gene>
    <name evidence="3" type="ORF">GC101_13830</name>
</gene>
<proteinExistence type="predicted"/>
<accession>A0ABX1YG20</accession>
<dbReference type="RefSeq" id="WP_171717728.1">
    <property type="nucleotide sequence ID" value="NZ_WHOB01000037.1"/>
</dbReference>
<feature type="domain" description="SLH" evidence="2">
    <location>
        <begin position="30"/>
        <end position="90"/>
    </location>
</feature>
<feature type="domain" description="SLH" evidence="2">
    <location>
        <begin position="91"/>
        <end position="154"/>
    </location>
</feature>
<dbReference type="Pfam" id="PF00395">
    <property type="entry name" value="SLH"/>
    <property type="match status" value="2"/>
</dbReference>
<dbReference type="PANTHER" id="PTHR43308:SF5">
    <property type="entry name" value="S-LAYER PROTEIN _ PEPTIDOGLYCAN ENDO-BETA-N-ACETYLGLUCOSAMINIDASE"/>
    <property type="match status" value="1"/>
</dbReference>
<reference evidence="3 4" key="1">
    <citation type="submission" date="2019-10" db="EMBL/GenBank/DDBJ databases">
        <title>Description of Paenibacillus terricola sp. nov.</title>
        <authorList>
            <person name="Carlier A."/>
            <person name="Qi S."/>
        </authorList>
    </citation>
    <scope>NUCLEOTIDE SEQUENCE [LARGE SCALE GENOMIC DNA]</scope>
    <source>
        <strain evidence="3 4">LMG 31459</strain>
    </source>
</reference>
<sequence>MLFQATRRKLSLVIVFALLLSTLTPHMVFGQAAPFKDIAGSYAQKEIQSLTEAGIISGYEDNSFKPTKAMSRAELAKIIVLSLGLEVNGNQAAPFKDVAANSWYRGYVGALVKAGITEGTSATTFSPNSNVTREELVVFFIRAFELDETAKKLPVDNKLSDIAEVSEWAKAQVSLAFKNGFINGVQGSDGTLKFKPKERAERQALARLAYEFTTNKSVYVDKSKQLLAEETNKGKNPEVTPTVTPVVTPVPTDRGTSVSAPAPGAPGPGTPASATPAPGTPEPATPAPVKPTPTPTPTPPIPATPAPVSAPALQVVVKGENTDAIYVEEQTEVIFRSSINAAETVSASVYQVDDSGKVISQIISLYDDGLEVHGDSLAADGLYSGKAVLTESTEGYINLQAFAGDVPSSAVFKLSVMKHLTDEQLAQTEIIENNTQSKVDQLAASYGDLQKAKEETVAWLQTQDEVEHAGLSGDGGSIWYLLDNGILGGISAAPENTKGLSSTLEKAASSTVLAAEALTQNVEQTVSTIGSQRVAVVSPFFGTLPSSTVYDAVYHSFDQSSYPFLVERVKDTAAGVNFFKGLNQYGVVVLDTHGDTYYDEIVLQKLHNKYGIDFKYAGPQVMFLTGEKATTENKKTYELDLKKGRLAIISGYYAITPSFITRYNDMLPDTIVYNGSCRSAYNDSMADAFINNGAATYYGYTDYVKLAYDQAIAQSVFTALIDENMTTAKAFEAAVDAHGANDGLAAFAMKGSSIGAKTEGVINGTFENGSWTGWNGNGDVRVISKLGPLKPTEGNYMAIISTGLGFENNDQGGYDYNSDSYIEQSFIVPAGATTLSFDYNFISEEPKEYVGSKYNDTFRATVTSSVYINTASLITSHLNGGNTVTSSVYGSESVIVGTESINESTAYWIDENQVAIDFYGGDHTAYMTNWKHVQFDVSQFAGMGSIVLRFHVWDQGDSVYDTAVLIDNVILK</sequence>
<feature type="compositionally biased region" description="Pro residues" evidence="1">
    <location>
        <begin position="278"/>
        <end position="305"/>
    </location>
</feature>
<evidence type="ECO:0000313" key="3">
    <source>
        <dbReference type="EMBL" id="NOU79952.1"/>
    </source>
</evidence>
<dbReference type="Proteomes" id="UP000596857">
    <property type="component" value="Unassembled WGS sequence"/>
</dbReference>
<feature type="region of interest" description="Disordered" evidence="1">
    <location>
        <begin position="230"/>
        <end position="306"/>
    </location>
</feature>
<dbReference type="InterPro" id="IPR001119">
    <property type="entry name" value="SLH_dom"/>
</dbReference>
<dbReference type="EMBL" id="WHOB01000037">
    <property type="protein sequence ID" value="NOU79952.1"/>
    <property type="molecule type" value="Genomic_DNA"/>
</dbReference>
<dbReference type="InterPro" id="IPR051465">
    <property type="entry name" value="Cell_Envelope_Struct_Comp"/>
</dbReference>
<dbReference type="PANTHER" id="PTHR43308">
    <property type="entry name" value="OUTER MEMBRANE PROTEIN ALPHA-RELATED"/>
    <property type="match status" value="1"/>
</dbReference>
<evidence type="ECO:0000259" key="2">
    <source>
        <dbReference type="PROSITE" id="PS51272"/>
    </source>
</evidence>
<feature type="domain" description="SLH" evidence="2">
    <location>
        <begin position="156"/>
        <end position="223"/>
    </location>
</feature>
<protein>
    <recommendedName>
        <fullName evidence="2">SLH domain-containing protein</fullName>
    </recommendedName>
</protein>